<dbReference type="EMBL" id="BMFK01000001">
    <property type="protein sequence ID" value="GGE70576.1"/>
    <property type="molecule type" value="Genomic_DNA"/>
</dbReference>
<dbReference type="Proteomes" id="UP000605259">
    <property type="component" value="Unassembled WGS sequence"/>
</dbReference>
<dbReference type="RefSeq" id="WP_188388272.1">
    <property type="nucleotide sequence ID" value="NZ_BMFK01000001.1"/>
</dbReference>
<name>A0A917ERG9_9BACI</name>
<reference evidence="1" key="1">
    <citation type="journal article" date="2014" name="Int. J. Syst. Evol. Microbiol.">
        <title>Complete genome sequence of Corynebacterium casei LMG S-19264T (=DSM 44701T), isolated from a smear-ripened cheese.</title>
        <authorList>
            <consortium name="US DOE Joint Genome Institute (JGI-PGF)"/>
            <person name="Walter F."/>
            <person name="Albersmeier A."/>
            <person name="Kalinowski J."/>
            <person name="Ruckert C."/>
        </authorList>
    </citation>
    <scope>NUCLEOTIDE SEQUENCE</scope>
    <source>
        <strain evidence="1">CGMCC 1.12698</strain>
    </source>
</reference>
<sequence length="106" mass="12634">MERIPHWDYVWENDENKKMMGMIIFPNSQGKHMHIMKKMLKEAHRSKKTVPITILQDNTIVELQAVVWEVDFMESAITLKDLYGNFHDVRMYNVINIGSKRRGKEE</sequence>
<accession>A0A917ERG9</accession>
<reference evidence="1" key="2">
    <citation type="submission" date="2020-09" db="EMBL/GenBank/DDBJ databases">
        <authorList>
            <person name="Sun Q."/>
            <person name="Zhou Y."/>
        </authorList>
    </citation>
    <scope>NUCLEOTIDE SEQUENCE</scope>
    <source>
        <strain evidence="1">CGMCC 1.12698</strain>
    </source>
</reference>
<gene>
    <name evidence="1" type="ORF">GCM10007140_20600</name>
</gene>
<keyword evidence="2" id="KW-1185">Reference proteome</keyword>
<protein>
    <submittedName>
        <fullName evidence="1">Uncharacterized protein</fullName>
    </submittedName>
</protein>
<evidence type="ECO:0000313" key="1">
    <source>
        <dbReference type="EMBL" id="GGE70576.1"/>
    </source>
</evidence>
<comment type="caution">
    <text evidence="1">The sequence shown here is derived from an EMBL/GenBank/DDBJ whole genome shotgun (WGS) entry which is preliminary data.</text>
</comment>
<proteinExistence type="predicted"/>
<dbReference type="AlphaFoldDB" id="A0A917ERG9"/>
<organism evidence="1 2">
    <name type="scientific">Priestia taiwanensis</name>
    <dbReference type="NCBI Taxonomy" id="1347902"/>
    <lineage>
        <taxon>Bacteria</taxon>
        <taxon>Bacillati</taxon>
        <taxon>Bacillota</taxon>
        <taxon>Bacilli</taxon>
        <taxon>Bacillales</taxon>
        <taxon>Bacillaceae</taxon>
        <taxon>Priestia</taxon>
    </lineage>
</organism>
<evidence type="ECO:0000313" key="2">
    <source>
        <dbReference type="Proteomes" id="UP000605259"/>
    </source>
</evidence>